<evidence type="ECO:0000313" key="2">
    <source>
        <dbReference type="Proteomes" id="UP000320762"/>
    </source>
</evidence>
<comment type="caution">
    <text evidence="1">The sequence shown here is derived from an EMBL/GenBank/DDBJ whole genome shotgun (WGS) entry which is preliminary data.</text>
</comment>
<dbReference type="Proteomes" id="UP000320762">
    <property type="component" value="Unassembled WGS sequence"/>
</dbReference>
<dbReference type="OrthoDB" id="6511194at2759"/>
<keyword evidence="2" id="KW-1185">Reference proteome</keyword>
<feature type="non-terminal residue" evidence="1">
    <location>
        <position position="378"/>
    </location>
</feature>
<organism evidence="1 2">
    <name type="scientific">Schizophyllum amplum</name>
    <dbReference type="NCBI Taxonomy" id="97359"/>
    <lineage>
        <taxon>Eukaryota</taxon>
        <taxon>Fungi</taxon>
        <taxon>Dikarya</taxon>
        <taxon>Basidiomycota</taxon>
        <taxon>Agaricomycotina</taxon>
        <taxon>Agaricomycetes</taxon>
        <taxon>Agaricomycetidae</taxon>
        <taxon>Agaricales</taxon>
        <taxon>Schizophyllaceae</taxon>
        <taxon>Schizophyllum</taxon>
    </lineage>
</organism>
<reference evidence="1 2" key="1">
    <citation type="journal article" date="2019" name="New Phytol.">
        <title>Comparative genomics reveals unique wood-decay strategies and fruiting body development in the Schizophyllaceae.</title>
        <authorList>
            <person name="Almasi E."/>
            <person name="Sahu N."/>
            <person name="Krizsan K."/>
            <person name="Balint B."/>
            <person name="Kovacs G.M."/>
            <person name="Kiss B."/>
            <person name="Cseklye J."/>
            <person name="Drula E."/>
            <person name="Henrissat B."/>
            <person name="Nagy I."/>
            <person name="Chovatia M."/>
            <person name="Adam C."/>
            <person name="LaButti K."/>
            <person name="Lipzen A."/>
            <person name="Riley R."/>
            <person name="Grigoriev I.V."/>
            <person name="Nagy L.G."/>
        </authorList>
    </citation>
    <scope>NUCLEOTIDE SEQUENCE [LARGE SCALE GENOMIC DNA]</scope>
    <source>
        <strain evidence="1 2">NL-1724</strain>
    </source>
</reference>
<dbReference type="AlphaFoldDB" id="A0A550C8E5"/>
<dbReference type="PANTHER" id="PTHR35871">
    <property type="entry name" value="EXPRESSED PROTEIN"/>
    <property type="match status" value="1"/>
</dbReference>
<protein>
    <submittedName>
        <fullName evidence="1">Uncharacterized protein</fullName>
    </submittedName>
</protein>
<proteinExistence type="predicted"/>
<gene>
    <name evidence="1" type="ORF">BD626DRAFT_460552</name>
</gene>
<evidence type="ECO:0000313" key="1">
    <source>
        <dbReference type="EMBL" id="TRM60976.1"/>
    </source>
</evidence>
<accession>A0A550C8E5</accession>
<dbReference type="PANTHER" id="PTHR35871:SF1">
    <property type="entry name" value="CXC1-LIKE CYSTEINE CLUSTER ASSOCIATED WITH KDZ TRANSPOSASES DOMAIN-CONTAINING PROTEIN"/>
    <property type="match status" value="1"/>
</dbReference>
<sequence length="378" mass="43683">MQGQSERHARTIRHWLLDYLRDDTLPFHRHGQTHSNVLDDEDISTHMQLKLSERVKDGKFIVSADVCDIVASAEMQEIFKSAGICKPSISERTARRWLNKLSWRYKRKHNGMYIDGHERPDVVADRVAFCKRWEGYEKRFVKFDNEGNELPHPAGFSIPGKPFRLILVTHDESTFYQNDQRRLYWQHSGTRAAPHPKGEGQSIMVSDFLTLDWGRLKDGDEEARVIFKAGKNREGWFDADDLLAQTDRAIDIFEGRTKGFAQGLFLFDNAPSHQKRAADALSARKMVKFAKPGWTHNNSGTRMRHGYYGKDKTLQDFYYPDDHPEKPGWFKGMEVIIRERGLWPEGGLKAECAPGFKCTPGRTDCCCRRLLFTQPDFA</sequence>
<name>A0A550C8E5_9AGAR</name>
<dbReference type="EMBL" id="VDMD01000019">
    <property type="protein sequence ID" value="TRM60976.1"/>
    <property type="molecule type" value="Genomic_DNA"/>
</dbReference>